<dbReference type="AlphaFoldDB" id="A0A2B7Z244"/>
<evidence type="ECO:0000256" key="1">
    <source>
        <dbReference type="SAM" id="MobiDB-lite"/>
    </source>
</evidence>
<evidence type="ECO:0000313" key="2">
    <source>
        <dbReference type="EMBL" id="PGH27470.1"/>
    </source>
</evidence>
<dbReference type="VEuPathDB" id="FungiDB:EMCG_06544"/>
<organism evidence="2 3">
    <name type="scientific">[Emmonsia] crescens</name>
    <dbReference type="NCBI Taxonomy" id="73230"/>
    <lineage>
        <taxon>Eukaryota</taxon>
        <taxon>Fungi</taxon>
        <taxon>Dikarya</taxon>
        <taxon>Ascomycota</taxon>
        <taxon>Pezizomycotina</taxon>
        <taxon>Eurotiomycetes</taxon>
        <taxon>Eurotiomycetidae</taxon>
        <taxon>Onygenales</taxon>
        <taxon>Ajellomycetaceae</taxon>
        <taxon>Emergomyces</taxon>
    </lineage>
</organism>
<feature type="compositionally biased region" description="Low complexity" evidence="1">
    <location>
        <begin position="209"/>
        <end position="220"/>
    </location>
</feature>
<gene>
    <name evidence="2" type="ORF">GX50_08971</name>
</gene>
<comment type="caution">
    <text evidence="2">The sequence shown here is derived from an EMBL/GenBank/DDBJ whole genome shotgun (WGS) entry which is preliminary data.</text>
</comment>
<dbReference type="STRING" id="73230.A0A2B7Z244"/>
<feature type="compositionally biased region" description="Polar residues" evidence="1">
    <location>
        <begin position="229"/>
        <end position="241"/>
    </location>
</feature>
<feature type="compositionally biased region" description="Low complexity" evidence="1">
    <location>
        <begin position="73"/>
        <end position="83"/>
    </location>
</feature>
<keyword evidence="3" id="KW-1185">Reference proteome</keyword>
<name>A0A2B7Z244_9EURO</name>
<evidence type="ECO:0000313" key="3">
    <source>
        <dbReference type="Proteomes" id="UP000226031"/>
    </source>
</evidence>
<feature type="compositionally biased region" description="Low complexity" evidence="1">
    <location>
        <begin position="90"/>
        <end position="100"/>
    </location>
</feature>
<sequence>MGHPLQLSDNLPDGPAVVHPSSPYPQFFHTDPACSTFFSSAMNINGYIHSKPLNSFTTPSSTVVAAAAAATTAPASTTSTTFTNKPTWKPASPASSSSAPLTMNPSRKRSRDDYVASSSTSYSIEDDQRDSGFGSTATSSPAIEETDPTYGDAMVLFNHEHTTNNTNDCSSSSLDLRSRKSQRLDTSASASASAWDDTTMATIQAKLQSSSSNTNTASSTQDHHHPKRQPSSSSFTSLTPQDPQADPITLLLGISWQRVLRTDDADVAAALRGWERYIQNHYAGWIAQAEILLRHRGVGAFLVAGRVPTSTSTSSSSMLNADTNGSGGTRFYLFSEDLTEARLVGNDWDSCLRNLREVPIRYEDGSTVLRASSSLTSSTSTVTGSGSGSVAERAMEDKGVLIGCVRYANGSGGDGDGDAMGMGMGIGMGMGMDIDYW</sequence>
<dbReference type="EMBL" id="PDND01000912">
    <property type="protein sequence ID" value="PGH27470.1"/>
    <property type="molecule type" value="Genomic_DNA"/>
</dbReference>
<dbReference type="Proteomes" id="UP000226031">
    <property type="component" value="Unassembled WGS sequence"/>
</dbReference>
<accession>A0A2B7Z244</accession>
<feature type="region of interest" description="Disordered" evidence="1">
    <location>
        <begin position="73"/>
        <end position="147"/>
    </location>
</feature>
<feature type="region of interest" description="Disordered" evidence="1">
    <location>
        <begin position="207"/>
        <end position="241"/>
    </location>
</feature>
<reference evidence="2 3" key="1">
    <citation type="submission" date="2017-10" db="EMBL/GenBank/DDBJ databases">
        <title>Comparative genomics in systemic dimorphic fungi from Ajellomycetaceae.</title>
        <authorList>
            <person name="Munoz J.F."/>
            <person name="Mcewen J.G."/>
            <person name="Clay O.K."/>
            <person name="Cuomo C.A."/>
        </authorList>
    </citation>
    <scope>NUCLEOTIDE SEQUENCE [LARGE SCALE GENOMIC DNA]</scope>
    <source>
        <strain evidence="2 3">UAMH4076</strain>
    </source>
</reference>
<proteinExistence type="predicted"/>
<protein>
    <submittedName>
        <fullName evidence="2">Uncharacterized protein</fullName>
    </submittedName>
</protein>